<protein>
    <submittedName>
        <fullName evidence="2">ABC transporter permease</fullName>
    </submittedName>
</protein>
<dbReference type="EMBL" id="LWMH01000003">
    <property type="protein sequence ID" value="KZS43282.1"/>
    <property type="molecule type" value="Genomic_DNA"/>
</dbReference>
<evidence type="ECO:0000313" key="2">
    <source>
        <dbReference type="EMBL" id="KZS43282.1"/>
    </source>
</evidence>
<feature type="transmembrane region" description="Helical" evidence="1">
    <location>
        <begin position="141"/>
        <end position="158"/>
    </location>
</feature>
<feature type="transmembrane region" description="Helical" evidence="1">
    <location>
        <begin position="95"/>
        <end position="126"/>
    </location>
</feature>
<organism evidence="2 3">
    <name type="scientific">Paenibacillus glucanolyticus</name>
    <dbReference type="NCBI Taxonomy" id="59843"/>
    <lineage>
        <taxon>Bacteria</taxon>
        <taxon>Bacillati</taxon>
        <taxon>Bacillota</taxon>
        <taxon>Bacilli</taxon>
        <taxon>Bacillales</taxon>
        <taxon>Paenibacillaceae</taxon>
        <taxon>Paenibacillus</taxon>
    </lineage>
</organism>
<dbReference type="RefSeq" id="WP_063480710.1">
    <property type="nucleotide sequence ID" value="NZ_CP147845.1"/>
</dbReference>
<gene>
    <name evidence="2" type="ORF">AWU65_01285</name>
</gene>
<dbReference type="Proteomes" id="UP000076796">
    <property type="component" value="Unassembled WGS sequence"/>
</dbReference>
<dbReference type="CDD" id="cd21809">
    <property type="entry name" value="ABC-2_lan_permease-like"/>
    <property type="match status" value="1"/>
</dbReference>
<sequence length="235" mass="26432">MIWRLCIAEGIKMKRICWWLTVIQAVGLTLMTALEWYLYFRQGPDGVYAGFAVMYMFLSFVMLLGATILASIVSGTEHDTHMWKHLLSLPVPRSFVYLSKAVWLIVLQALTALFTVIGMTFIWLLYTSEPIPWDMMIKQPFYAFMAAMPALALQLWLSTRFANQALPIAIGVIGAIASLFLARADALWIKALPWAYPALSSPFIPNHLNWITAGLSVGTLFLAIGSVHFARREVV</sequence>
<dbReference type="AlphaFoldDB" id="A0A163DK64"/>
<evidence type="ECO:0000313" key="3">
    <source>
        <dbReference type="Proteomes" id="UP000076796"/>
    </source>
</evidence>
<feature type="transmembrane region" description="Helical" evidence="1">
    <location>
        <begin position="51"/>
        <end position="74"/>
    </location>
</feature>
<dbReference type="Pfam" id="PF12730">
    <property type="entry name" value="ABC2_membrane_4"/>
    <property type="match status" value="1"/>
</dbReference>
<keyword evidence="1" id="KW-0472">Membrane</keyword>
<keyword evidence="3" id="KW-1185">Reference proteome</keyword>
<comment type="caution">
    <text evidence="2">The sequence shown here is derived from an EMBL/GenBank/DDBJ whole genome shotgun (WGS) entry which is preliminary data.</text>
</comment>
<dbReference type="GeneID" id="97555386"/>
<evidence type="ECO:0000256" key="1">
    <source>
        <dbReference type="SAM" id="Phobius"/>
    </source>
</evidence>
<name>A0A163DK64_9BACL</name>
<keyword evidence="1" id="KW-1133">Transmembrane helix</keyword>
<accession>A0A163DK64</accession>
<reference evidence="2" key="1">
    <citation type="journal article" date="2016" name="Genome Announc.">
        <title>Draft genomes of two strains of Paenibacillus glucanolyticus with capability to degrade lignocellulose.</title>
        <authorList>
            <person name="Mathews S.L."/>
            <person name="Pawlak J."/>
            <person name="Grunden A.M."/>
        </authorList>
    </citation>
    <scope>NUCLEOTIDE SEQUENCE [LARGE SCALE GENOMIC DNA]</scope>
    <source>
        <strain evidence="2">SLM1</strain>
    </source>
</reference>
<feature type="transmembrane region" description="Helical" evidence="1">
    <location>
        <begin position="165"/>
        <end position="188"/>
    </location>
</feature>
<proteinExistence type="predicted"/>
<feature type="transmembrane region" description="Helical" evidence="1">
    <location>
        <begin position="16"/>
        <end position="39"/>
    </location>
</feature>
<feature type="transmembrane region" description="Helical" evidence="1">
    <location>
        <begin position="208"/>
        <end position="230"/>
    </location>
</feature>
<dbReference type="OrthoDB" id="3190532at2"/>
<keyword evidence="1" id="KW-0812">Transmembrane</keyword>